<proteinExistence type="predicted"/>
<dbReference type="Proteomes" id="UP000026739">
    <property type="component" value="Unassembled WGS sequence"/>
</dbReference>
<reference evidence="1 2" key="1">
    <citation type="submission" date="2013-12" db="EMBL/GenBank/DDBJ databases">
        <authorList>
            <person name="Formusa P.A."/>
            <person name="Habash M."/>
            <person name="Lee H."/>
            <person name="Trevors J.T."/>
        </authorList>
    </citation>
    <scope>NUCLEOTIDE SEQUENCE [LARGE SCALE GENOMIC DNA]</scope>
    <source>
        <strain evidence="1 2">PD30</strain>
    </source>
</reference>
<dbReference type="AlphaFoldDB" id="A0A059KTC4"/>
<name>A0A059KTC4_9PSED</name>
<protein>
    <submittedName>
        <fullName evidence="1">Uncharacterized protein</fullName>
    </submittedName>
</protein>
<sequence>MTSRQRARRLLIWRGSLPVLALFAFLMLLGALADRVTQ</sequence>
<comment type="caution">
    <text evidence="1">The sequence shown here is derived from an EMBL/GenBank/DDBJ whole genome shotgun (WGS) entry which is preliminary data.</text>
</comment>
<dbReference type="EMBL" id="AZQQ01000109">
    <property type="protein sequence ID" value="KDD65343.1"/>
    <property type="molecule type" value="Genomic_DNA"/>
</dbReference>
<organism evidence="1 2">
    <name type="scientific">Pseudomonas mandelii PD30</name>
    <dbReference type="NCBI Taxonomy" id="1419583"/>
    <lineage>
        <taxon>Bacteria</taxon>
        <taxon>Pseudomonadati</taxon>
        <taxon>Pseudomonadota</taxon>
        <taxon>Gammaproteobacteria</taxon>
        <taxon>Pseudomonadales</taxon>
        <taxon>Pseudomonadaceae</taxon>
        <taxon>Pseudomonas</taxon>
    </lineage>
</organism>
<accession>A0A059KTC4</accession>
<evidence type="ECO:0000313" key="2">
    <source>
        <dbReference type="Proteomes" id="UP000026739"/>
    </source>
</evidence>
<gene>
    <name evidence="1" type="ORF">V466_29220</name>
</gene>
<evidence type="ECO:0000313" key="1">
    <source>
        <dbReference type="EMBL" id="KDD65343.1"/>
    </source>
</evidence>
<dbReference type="eggNOG" id="ENOG5031UJF">
    <property type="taxonomic scope" value="Bacteria"/>
</dbReference>